<dbReference type="EMBL" id="JARJLG010000032">
    <property type="protein sequence ID" value="KAJ7766545.1"/>
    <property type="molecule type" value="Genomic_DNA"/>
</dbReference>
<proteinExistence type="predicted"/>
<evidence type="ECO:0000313" key="3">
    <source>
        <dbReference type="Proteomes" id="UP001215280"/>
    </source>
</evidence>
<gene>
    <name evidence="2" type="ORF">DFH07DRAFT_769807</name>
</gene>
<evidence type="ECO:0000313" key="2">
    <source>
        <dbReference type="EMBL" id="KAJ7766545.1"/>
    </source>
</evidence>
<name>A0AAD7JP58_9AGAR</name>
<keyword evidence="3" id="KW-1185">Reference proteome</keyword>
<comment type="caution">
    <text evidence="2">The sequence shown here is derived from an EMBL/GenBank/DDBJ whole genome shotgun (WGS) entry which is preliminary data.</text>
</comment>
<organism evidence="2 3">
    <name type="scientific">Mycena maculata</name>
    <dbReference type="NCBI Taxonomy" id="230809"/>
    <lineage>
        <taxon>Eukaryota</taxon>
        <taxon>Fungi</taxon>
        <taxon>Dikarya</taxon>
        <taxon>Basidiomycota</taxon>
        <taxon>Agaricomycotina</taxon>
        <taxon>Agaricomycetes</taxon>
        <taxon>Agaricomycetidae</taxon>
        <taxon>Agaricales</taxon>
        <taxon>Marasmiineae</taxon>
        <taxon>Mycenaceae</taxon>
        <taxon>Mycena</taxon>
    </lineage>
</organism>
<accession>A0AAD7JP58</accession>
<feature type="region of interest" description="Disordered" evidence="1">
    <location>
        <begin position="265"/>
        <end position="301"/>
    </location>
</feature>
<dbReference type="Proteomes" id="UP001215280">
    <property type="component" value="Unassembled WGS sequence"/>
</dbReference>
<reference evidence="2" key="1">
    <citation type="submission" date="2023-03" db="EMBL/GenBank/DDBJ databases">
        <title>Massive genome expansion in bonnet fungi (Mycena s.s.) driven by repeated elements and novel gene families across ecological guilds.</title>
        <authorList>
            <consortium name="Lawrence Berkeley National Laboratory"/>
            <person name="Harder C.B."/>
            <person name="Miyauchi S."/>
            <person name="Viragh M."/>
            <person name="Kuo A."/>
            <person name="Thoen E."/>
            <person name="Andreopoulos B."/>
            <person name="Lu D."/>
            <person name="Skrede I."/>
            <person name="Drula E."/>
            <person name="Henrissat B."/>
            <person name="Morin E."/>
            <person name="Kohler A."/>
            <person name="Barry K."/>
            <person name="LaButti K."/>
            <person name="Morin E."/>
            <person name="Salamov A."/>
            <person name="Lipzen A."/>
            <person name="Mereny Z."/>
            <person name="Hegedus B."/>
            <person name="Baldrian P."/>
            <person name="Stursova M."/>
            <person name="Weitz H."/>
            <person name="Taylor A."/>
            <person name="Grigoriev I.V."/>
            <person name="Nagy L.G."/>
            <person name="Martin F."/>
            <person name="Kauserud H."/>
        </authorList>
    </citation>
    <scope>NUCLEOTIDE SEQUENCE</scope>
    <source>
        <strain evidence="2">CBHHK188m</strain>
    </source>
</reference>
<protein>
    <submittedName>
        <fullName evidence="2">Uncharacterized protein</fullName>
    </submittedName>
</protein>
<evidence type="ECO:0000256" key="1">
    <source>
        <dbReference type="SAM" id="MobiDB-lite"/>
    </source>
</evidence>
<dbReference type="AlphaFoldDB" id="A0AAD7JP58"/>
<sequence length="331" mass="36460">MDAFYDDKAAKELIEAWAVNMSGPNAPPAIHDFAVPACTVKVEHLSVKKLSGGYVSKVMIRGSNGRREEVVFTVVGALIKVDLPPVKKNQYTPSSIKNARQNATLAGFNTTKFNQALTAIQDVTYAVATSFPDGEMTPWTVDSSSDVFGDTLSANSRYFTFGHNIPENLKVPFNRYVDPADVLSKFLNEQVAHCVDNDVIYMELKNGKFVTKDPAGFRAGDIVEIGFAVTTFKSSKRDEDIRHVTKLELRTLTLLDTTLSKSAYANRHNKASGSNKIKSRRVHGGDQAAKRRRMYEEDSSDDETSQKFFSLTLGTKAKTDAGDSVMTSVHV</sequence>